<organism evidence="2 3">
    <name type="scientific">Candidatus Nomurabacteria bacterium RIFCSPHIGHO2_01_FULL_39_9</name>
    <dbReference type="NCBI Taxonomy" id="1801735"/>
    <lineage>
        <taxon>Bacteria</taxon>
        <taxon>Candidatus Nomuraibacteriota</taxon>
    </lineage>
</organism>
<dbReference type="STRING" id="1801735.A2645_00605"/>
<dbReference type="Pfam" id="PF00156">
    <property type="entry name" value="Pribosyltran"/>
    <property type="match status" value="1"/>
</dbReference>
<dbReference type="Gene3D" id="3.40.50.2020">
    <property type="match status" value="1"/>
</dbReference>
<feature type="domain" description="Phosphoribosyltransferase" evidence="1">
    <location>
        <begin position="6"/>
        <end position="167"/>
    </location>
</feature>
<dbReference type="EMBL" id="MFTL01000009">
    <property type="protein sequence ID" value="OGI61780.1"/>
    <property type="molecule type" value="Genomic_DNA"/>
</dbReference>
<dbReference type="SUPFAM" id="SSF53271">
    <property type="entry name" value="PRTase-like"/>
    <property type="match status" value="1"/>
</dbReference>
<protein>
    <recommendedName>
        <fullName evidence="1">Phosphoribosyltransferase domain-containing protein</fullName>
    </recommendedName>
</protein>
<evidence type="ECO:0000259" key="1">
    <source>
        <dbReference type="Pfam" id="PF00156"/>
    </source>
</evidence>
<dbReference type="InterPro" id="IPR000836">
    <property type="entry name" value="PRTase_dom"/>
</dbReference>
<dbReference type="AlphaFoldDB" id="A0A1F6UWF7"/>
<dbReference type="CDD" id="cd06223">
    <property type="entry name" value="PRTases_typeI"/>
    <property type="match status" value="1"/>
</dbReference>
<sequence length="210" mass="23117">MIFKNRIEAGQKLAEKLQGYKDNKEVVVYALPRGGVVLGKEIADALNTPLDILVIRKIGHPADPEYAVGAVAEDGHTIFSEEGEQIKNELKEIIEKEKKEALRRRSVYAGNKTISAEGKIAVIVDDGVATGLTMELAINEIKHQKPKKIIVAVSVVPVDTAEKFKNKIDELFALKIEKDYLGAVAAYYENFPQVEDGEVIALMRSSGLDK</sequence>
<dbReference type="Proteomes" id="UP000182253">
    <property type="component" value="Unassembled WGS sequence"/>
</dbReference>
<gene>
    <name evidence="2" type="ORF">A2645_00605</name>
</gene>
<dbReference type="InterPro" id="IPR029057">
    <property type="entry name" value="PRTase-like"/>
</dbReference>
<comment type="caution">
    <text evidence="2">The sequence shown here is derived from an EMBL/GenBank/DDBJ whole genome shotgun (WGS) entry which is preliminary data.</text>
</comment>
<evidence type="ECO:0000313" key="3">
    <source>
        <dbReference type="Proteomes" id="UP000182253"/>
    </source>
</evidence>
<accession>A0A1F6UWF7</accession>
<dbReference type="Gene3D" id="3.30.1310.20">
    <property type="entry name" value="PRTase-like"/>
    <property type="match status" value="1"/>
</dbReference>
<evidence type="ECO:0000313" key="2">
    <source>
        <dbReference type="EMBL" id="OGI61780.1"/>
    </source>
</evidence>
<name>A0A1F6UWF7_9BACT</name>
<proteinExistence type="predicted"/>
<reference evidence="2 3" key="1">
    <citation type="journal article" date="2016" name="Nat. Commun.">
        <title>Thousands of microbial genomes shed light on interconnected biogeochemical processes in an aquifer system.</title>
        <authorList>
            <person name="Anantharaman K."/>
            <person name="Brown C.T."/>
            <person name="Hug L.A."/>
            <person name="Sharon I."/>
            <person name="Castelle C.J."/>
            <person name="Probst A.J."/>
            <person name="Thomas B.C."/>
            <person name="Singh A."/>
            <person name="Wilkins M.J."/>
            <person name="Karaoz U."/>
            <person name="Brodie E.L."/>
            <person name="Williams K.H."/>
            <person name="Hubbard S.S."/>
            <person name="Banfield J.F."/>
        </authorList>
    </citation>
    <scope>NUCLEOTIDE SEQUENCE [LARGE SCALE GENOMIC DNA]</scope>
</reference>